<dbReference type="EMBL" id="LAZR01014862">
    <property type="protein sequence ID" value="KKM15623.1"/>
    <property type="molecule type" value="Genomic_DNA"/>
</dbReference>
<proteinExistence type="predicted"/>
<dbReference type="PANTHER" id="PTHR42103">
    <property type="entry name" value="ALPHA/BETA-HYDROLASES SUPERFAMILY PROTEIN"/>
    <property type="match status" value="1"/>
</dbReference>
<gene>
    <name evidence="1" type="ORF">LCGC14_1694230</name>
</gene>
<organism evidence="1">
    <name type="scientific">marine sediment metagenome</name>
    <dbReference type="NCBI Taxonomy" id="412755"/>
    <lineage>
        <taxon>unclassified sequences</taxon>
        <taxon>metagenomes</taxon>
        <taxon>ecological metagenomes</taxon>
    </lineage>
</organism>
<evidence type="ECO:0008006" key="2">
    <source>
        <dbReference type="Google" id="ProtNLM"/>
    </source>
</evidence>
<name>A0A0F9K0I1_9ZZZZ</name>
<dbReference type="AlphaFoldDB" id="A0A0F9K0I1"/>
<sequence>MVKTENLIILNNEIKLEAELFKPKLDKNLLCVLITHPHPQYGGNMFNNVVSGIFFKLIEHNISCLRFNFRSVGRSTGSFSNGTGELSDVHTCVDFLINEQKFKNIVLCGYSYGAAIGCSSIEYSDSIIGYVSVSFPWEFMGIKYKEMSQSAKPKLFIQGSKDNVALYEKFEENFDFYLEPKYKKIIDTDHFYGGYEAQVAEEVLNFLRYFQ</sequence>
<protein>
    <recommendedName>
        <fullName evidence="2">KANL3/Tex30 alpha/beta hydrolase-like domain-containing protein</fullName>
    </recommendedName>
</protein>
<accession>A0A0F9K0I1</accession>
<dbReference type="Gene3D" id="3.40.50.1820">
    <property type="entry name" value="alpha/beta hydrolase"/>
    <property type="match status" value="1"/>
</dbReference>
<evidence type="ECO:0000313" key="1">
    <source>
        <dbReference type="EMBL" id="KKM15623.1"/>
    </source>
</evidence>
<dbReference type="SUPFAM" id="SSF53474">
    <property type="entry name" value="alpha/beta-Hydrolases"/>
    <property type="match status" value="1"/>
</dbReference>
<dbReference type="InterPro" id="IPR029058">
    <property type="entry name" value="AB_hydrolase_fold"/>
</dbReference>
<comment type="caution">
    <text evidence="1">The sequence shown here is derived from an EMBL/GenBank/DDBJ whole genome shotgun (WGS) entry which is preliminary data.</text>
</comment>
<reference evidence="1" key="1">
    <citation type="journal article" date="2015" name="Nature">
        <title>Complex archaea that bridge the gap between prokaryotes and eukaryotes.</title>
        <authorList>
            <person name="Spang A."/>
            <person name="Saw J.H."/>
            <person name="Jorgensen S.L."/>
            <person name="Zaremba-Niedzwiedzka K."/>
            <person name="Martijn J."/>
            <person name="Lind A.E."/>
            <person name="van Eijk R."/>
            <person name="Schleper C."/>
            <person name="Guy L."/>
            <person name="Ettema T.J."/>
        </authorList>
    </citation>
    <scope>NUCLEOTIDE SEQUENCE</scope>
</reference>
<dbReference type="PANTHER" id="PTHR42103:SF2">
    <property type="entry name" value="AB HYDROLASE-1 DOMAIN-CONTAINING PROTEIN"/>
    <property type="match status" value="1"/>
</dbReference>